<sequence length="188" mass="20054">MSRNLDYRARAEEVLAFARVAIRQGCNAMHAEHSAKGMLQSGATVKAAVRVFRDRTAEALRQIFEEIGKRIDHRGQAWKKATAAVSAAFYDHMRQAPDVLGSSLRLANSPGPSVQTAAQALIDGVGKDLGAEIRAFSDGWTAPKPKRWNERHPAIYALLLVIAGSLIGAAISHLAASGTSRPGSAVAS</sequence>
<dbReference type="Proteomes" id="UP000652430">
    <property type="component" value="Unassembled WGS sequence"/>
</dbReference>
<feature type="transmembrane region" description="Helical" evidence="1">
    <location>
        <begin position="154"/>
        <end position="176"/>
    </location>
</feature>
<comment type="caution">
    <text evidence="2">The sequence shown here is derived from an EMBL/GenBank/DDBJ whole genome shotgun (WGS) entry which is preliminary data.</text>
</comment>
<keyword evidence="1" id="KW-0472">Membrane</keyword>
<evidence type="ECO:0000313" key="2">
    <source>
        <dbReference type="EMBL" id="GHH16170.1"/>
    </source>
</evidence>
<organism evidence="2 3">
    <name type="scientific">Sphingomonas glacialis</name>
    <dbReference type="NCBI Taxonomy" id="658225"/>
    <lineage>
        <taxon>Bacteria</taxon>
        <taxon>Pseudomonadati</taxon>
        <taxon>Pseudomonadota</taxon>
        <taxon>Alphaproteobacteria</taxon>
        <taxon>Sphingomonadales</taxon>
        <taxon>Sphingomonadaceae</taxon>
        <taxon>Sphingomonas</taxon>
    </lineage>
</organism>
<protein>
    <submittedName>
        <fullName evidence="2">Uncharacterized protein</fullName>
    </submittedName>
</protein>
<evidence type="ECO:0000313" key="3">
    <source>
        <dbReference type="Proteomes" id="UP000652430"/>
    </source>
</evidence>
<reference evidence="3" key="1">
    <citation type="journal article" date="2019" name="Int. J. Syst. Evol. Microbiol.">
        <title>The Global Catalogue of Microorganisms (GCM) 10K type strain sequencing project: providing services to taxonomists for standard genome sequencing and annotation.</title>
        <authorList>
            <consortium name="The Broad Institute Genomics Platform"/>
            <consortium name="The Broad Institute Genome Sequencing Center for Infectious Disease"/>
            <person name="Wu L."/>
            <person name="Ma J."/>
        </authorList>
    </citation>
    <scope>NUCLEOTIDE SEQUENCE [LARGE SCALE GENOMIC DNA]</scope>
    <source>
        <strain evidence="3">CGMCC 1.8957</strain>
    </source>
</reference>
<keyword evidence="1" id="KW-0812">Transmembrane</keyword>
<keyword evidence="3" id="KW-1185">Reference proteome</keyword>
<proteinExistence type="predicted"/>
<name>A0ABQ3LHE5_9SPHN</name>
<gene>
    <name evidence="2" type="ORF">GCM10008023_19870</name>
</gene>
<evidence type="ECO:0000256" key="1">
    <source>
        <dbReference type="SAM" id="Phobius"/>
    </source>
</evidence>
<keyword evidence="1" id="KW-1133">Transmembrane helix</keyword>
<dbReference type="EMBL" id="BNAQ01000002">
    <property type="protein sequence ID" value="GHH16170.1"/>
    <property type="molecule type" value="Genomic_DNA"/>
</dbReference>
<accession>A0ABQ3LHE5</accession>